<proteinExistence type="inferred from homology"/>
<name>A0A9P4JCM1_9PEZI</name>
<sequence>MSSPPPDQKATKSQDDHLVHVLFALMDMNVDQAKLAALTGVPKTTVKNWVNKKWRPAATKLLDEAKADGRLDAEGNVVHDNLVASKSRGKGDAVLHGVKNGGVKKGGGKGKIAGAAKAKDEDEDTG</sequence>
<dbReference type="OrthoDB" id="10459718at2759"/>
<accession>A0A9P4JCM1</accession>
<protein>
    <recommendedName>
        <fullName evidence="2">Multiprotein-bridging factor 1</fullName>
    </recommendedName>
</protein>
<evidence type="ECO:0000256" key="1">
    <source>
        <dbReference type="ARBA" id="ARBA00009802"/>
    </source>
</evidence>
<dbReference type="InterPro" id="IPR010982">
    <property type="entry name" value="Lambda_DNA-bd_dom_sf"/>
</dbReference>
<feature type="region of interest" description="Disordered" evidence="4">
    <location>
        <begin position="92"/>
        <end position="126"/>
    </location>
</feature>
<keyword evidence="6" id="KW-1185">Reference proteome</keyword>
<evidence type="ECO:0000313" key="6">
    <source>
        <dbReference type="Proteomes" id="UP000799439"/>
    </source>
</evidence>
<dbReference type="SUPFAM" id="SSF47413">
    <property type="entry name" value="lambda repressor-like DNA-binding domains"/>
    <property type="match status" value="1"/>
</dbReference>
<dbReference type="EMBL" id="ML996081">
    <property type="protein sequence ID" value="KAF2158150.1"/>
    <property type="molecule type" value="Genomic_DNA"/>
</dbReference>
<dbReference type="InterPro" id="IPR001387">
    <property type="entry name" value="Cro/C1-type_HTH"/>
</dbReference>
<organism evidence="5 6">
    <name type="scientific">Myriangium duriaei CBS 260.36</name>
    <dbReference type="NCBI Taxonomy" id="1168546"/>
    <lineage>
        <taxon>Eukaryota</taxon>
        <taxon>Fungi</taxon>
        <taxon>Dikarya</taxon>
        <taxon>Ascomycota</taxon>
        <taxon>Pezizomycotina</taxon>
        <taxon>Dothideomycetes</taxon>
        <taxon>Dothideomycetidae</taxon>
        <taxon>Myriangiales</taxon>
        <taxon>Myriangiaceae</taxon>
        <taxon>Myriangium</taxon>
    </lineage>
</organism>
<comment type="similarity">
    <text evidence="1">Belongs to the MBF1 family.</text>
</comment>
<comment type="caution">
    <text evidence="5">The sequence shown here is derived from an EMBL/GenBank/DDBJ whole genome shotgun (WGS) entry which is preliminary data.</text>
</comment>
<dbReference type="AlphaFoldDB" id="A0A9P4JCM1"/>
<gene>
    <name evidence="5" type="ORF">K461DRAFT_290397</name>
</gene>
<evidence type="ECO:0000256" key="4">
    <source>
        <dbReference type="SAM" id="MobiDB-lite"/>
    </source>
</evidence>
<evidence type="ECO:0000313" key="5">
    <source>
        <dbReference type="EMBL" id="KAF2158150.1"/>
    </source>
</evidence>
<dbReference type="CDD" id="cd00093">
    <property type="entry name" value="HTH_XRE"/>
    <property type="match status" value="1"/>
</dbReference>
<reference evidence="5" key="1">
    <citation type="journal article" date="2020" name="Stud. Mycol.">
        <title>101 Dothideomycetes genomes: a test case for predicting lifestyles and emergence of pathogens.</title>
        <authorList>
            <person name="Haridas S."/>
            <person name="Albert R."/>
            <person name="Binder M."/>
            <person name="Bloem J."/>
            <person name="Labutti K."/>
            <person name="Salamov A."/>
            <person name="Andreopoulos B."/>
            <person name="Baker S."/>
            <person name="Barry K."/>
            <person name="Bills G."/>
            <person name="Bluhm B."/>
            <person name="Cannon C."/>
            <person name="Castanera R."/>
            <person name="Culley D."/>
            <person name="Daum C."/>
            <person name="Ezra D."/>
            <person name="Gonzalez J."/>
            <person name="Henrissat B."/>
            <person name="Kuo A."/>
            <person name="Liang C."/>
            <person name="Lipzen A."/>
            <person name="Lutzoni F."/>
            <person name="Magnuson J."/>
            <person name="Mondo S."/>
            <person name="Nolan M."/>
            <person name="Ohm R."/>
            <person name="Pangilinan J."/>
            <person name="Park H.-J."/>
            <person name="Ramirez L."/>
            <person name="Alfaro M."/>
            <person name="Sun H."/>
            <person name="Tritt A."/>
            <person name="Yoshinaga Y."/>
            <person name="Zwiers L.-H."/>
            <person name="Turgeon B."/>
            <person name="Goodwin S."/>
            <person name="Spatafora J."/>
            <person name="Crous P."/>
            <person name="Grigoriev I."/>
        </authorList>
    </citation>
    <scope>NUCLEOTIDE SEQUENCE</scope>
    <source>
        <strain evidence="5">CBS 260.36</strain>
    </source>
</reference>
<feature type="compositionally biased region" description="Gly residues" evidence="4">
    <location>
        <begin position="99"/>
        <end position="111"/>
    </location>
</feature>
<evidence type="ECO:0000256" key="3">
    <source>
        <dbReference type="ARBA" id="ARBA00035107"/>
    </source>
</evidence>
<dbReference type="GO" id="GO:0003677">
    <property type="term" value="F:DNA binding"/>
    <property type="evidence" value="ECO:0007669"/>
    <property type="project" value="InterPro"/>
</dbReference>
<evidence type="ECO:0000256" key="2">
    <source>
        <dbReference type="ARBA" id="ARBA00014317"/>
    </source>
</evidence>
<dbReference type="Proteomes" id="UP000799439">
    <property type="component" value="Unassembled WGS sequence"/>
</dbReference>
<comment type="function">
    <text evidence="3">Transcriptional coactivator that stimulates GCN4-dependent transcriptional activity by bridging the DNA-binding region of GCN4 and TBP (SPT15), thereby recruiting TBP to GCN4-bound promoters. Involved in induction of the ribosome quality control (RQC) pathway; a pathway that degrades nascent peptide chains during problematic translation. Required to prevent stalled ribosomes from frameshifting.</text>
</comment>